<evidence type="ECO:0000256" key="2">
    <source>
        <dbReference type="ARBA" id="ARBA00022475"/>
    </source>
</evidence>
<organism evidence="8">
    <name type="scientific">Soboliphyme baturini</name>
    <dbReference type="NCBI Taxonomy" id="241478"/>
    <lineage>
        <taxon>Eukaryota</taxon>
        <taxon>Metazoa</taxon>
        <taxon>Ecdysozoa</taxon>
        <taxon>Nematoda</taxon>
        <taxon>Enoplea</taxon>
        <taxon>Dorylaimia</taxon>
        <taxon>Dioctophymatida</taxon>
        <taxon>Dioctophymatoidea</taxon>
        <taxon>Soboliphymatidae</taxon>
        <taxon>Soboliphyme</taxon>
    </lineage>
</organism>
<keyword evidence="2" id="KW-1003">Cell membrane</keyword>
<dbReference type="InterPro" id="IPR050510">
    <property type="entry name" value="Cation_transp_ATPase_P-type"/>
</dbReference>
<reference evidence="8" key="1">
    <citation type="submission" date="2016-06" db="UniProtKB">
        <authorList>
            <consortium name="WormBaseParasite"/>
        </authorList>
    </citation>
    <scope>IDENTIFICATION</scope>
</reference>
<name>A0A183ISN3_9BILA</name>
<dbReference type="PANTHER" id="PTHR43294">
    <property type="entry name" value="SODIUM/POTASSIUM-TRANSPORTING ATPASE SUBUNIT ALPHA"/>
    <property type="match status" value="1"/>
</dbReference>
<dbReference type="GO" id="GO:0030007">
    <property type="term" value="P:intracellular potassium ion homeostasis"/>
    <property type="evidence" value="ECO:0007669"/>
    <property type="project" value="TreeGrafter"/>
</dbReference>
<feature type="transmembrane region" description="Helical" evidence="4">
    <location>
        <begin position="313"/>
        <end position="333"/>
    </location>
</feature>
<evidence type="ECO:0000256" key="1">
    <source>
        <dbReference type="ARBA" id="ARBA00004651"/>
    </source>
</evidence>
<dbReference type="InterPro" id="IPR004014">
    <property type="entry name" value="ATPase_P-typ_cation-transptr_N"/>
</dbReference>
<comment type="subcellular location">
    <subcellularLocation>
        <location evidence="1">Cell membrane</location>
        <topology evidence="1">Multi-pass membrane protein</topology>
    </subcellularLocation>
</comment>
<feature type="compositionally biased region" description="Basic and acidic residues" evidence="3">
    <location>
        <begin position="15"/>
        <end position="28"/>
    </location>
</feature>
<evidence type="ECO:0000259" key="5">
    <source>
        <dbReference type="SMART" id="SM00831"/>
    </source>
</evidence>
<protein>
    <submittedName>
        <fullName evidence="8">Cation_ATPase_N domain-containing protein</fullName>
    </submittedName>
</protein>
<keyword evidence="4" id="KW-0472">Membrane</keyword>
<dbReference type="OrthoDB" id="3352408at2759"/>
<feature type="domain" description="Cation-transporting P-type ATPase N-terminal" evidence="5">
    <location>
        <begin position="192"/>
        <end position="266"/>
    </location>
</feature>
<dbReference type="Gene3D" id="2.70.150.10">
    <property type="entry name" value="Calcium-transporting ATPase, cytoplasmic transduction domain A"/>
    <property type="match status" value="1"/>
</dbReference>
<feature type="compositionally biased region" description="Basic residues" evidence="3">
    <location>
        <begin position="1"/>
        <end position="12"/>
    </location>
</feature>
<reference evidence="6 7" key="2">
    <citation type="submission" date="2018-11" db="EMBL/GenBank/DDBJ databases">
        <authorList>
            <consortium name="Pathogen Informatics"/>
        </authorList>
    </citation>
    <scope>NUCLEOTIDE SEQUENCE [LARGE SCALE GENOMIC DNA]</scope>
</reference>
<accession>A0A183ISN3</accession>
<evidence type="ECO:0000313" key="6">
    <source>
        <dbReference type="EMBL" id="VDP10454.1"/>
    </source>
</evidence>
<evidence type="ECO:0000256" key="3">
    <source>
        <dbReference type="SAM" id="MobiDB-lite"/>
    </source>
</evidence>
<dbReference type="GO" id="GO:0006883">
    <property type="term" value="P:intracellular sodium ion homeostasis"/>
    <property type="evidence" value="ECO:0007669"/>
    <property type="project" value="TreeGrafter"/>
</dbReference>
<dbReference type="WBParaSite" id="SBAD_0000688801-mRNA-1">
    <property type="protein sequence ID" value="SBAD_0000688801-mRNA-1"/>
    <property type="gene ID" value="SBAD_0000688801"/>
</dbReference>
<dbReference type="GO" id="GO:0005391">
    <property type="term" value="F:P-type sodium:potassium-exchanging transporter activity"/>
    <property type="evidence" value="ECO:0007669"/>
    <property type="project" value="TreeGrafter"/>
</dbReference>
<dbReference type="EMBL" id="UZAM01009912">
    <property type="protein sequence ID" value="VDP10454.1"/>
    <property type="molecule type" value="Genomic_DNA"/>
</dbReference>
<dbReference type="Proteomes" id="UP000270296">
    <property type="component" value="Unassembled WGS sequence"/>
</dbReference>
<dbReference type="GO" id="GO:1902600">
    <property type="term" value="P:proton transmembrane transport"/>
    <property type="evidence" value="ECO:0007669"/>
    <property type="project" value="TreeGrafter"/>
</dbReference>
<feature type="transmembrane region" description="Helical" evidence="4">
    <location>
        <begin position="282"/>
        <end position="301"/>
    </location>
</feature>
<dbReference type="Gene3D" id="1.20.1110.10">
    <property type="entry name" value="Calcium-transporting ATPase, transmembrane domain"/>
    <property type="match status" value="1"/>
</dbReference>
<keyword evidence="7" id="KW-1185">Reference proteome</keyword>
<feature type="transmembrane region" description="Helical" evidence="4">
    <location>
        <begin position="246"/>
        <end position="267"/>
    </location>
</feature>
<evidence type="ECO:0000256" key="4">
    <source>
        <dbReference type="SAM" id="Phobius"/>
    </source>
</evidence>
<dbReference type="SMART" id="SM00831">
    <property type="entry name" value="Cation_ATPase_N"/>
    <property type="match status" value="1"/>
</dbReference>
<dbReference type="SUPFAM" id="SSF81665">
    <property type="entry name" value="Calcium ATPase, transmembrane domain M"/>
    <property type="match status" value="1"/>
</dbReference>
<feature type="region of interest" description="Disordered" evidence="3">
    <location>
        <begin position="1"/>
        <end position="98"/>
    </location>
</feature>
<dbReference type="InterPro" id="IPR023298">
    <property type="entry name" value="ATPase_P-typ_TM_dom_sf"/>
</dbReference>
<dbReference type="GO" id="GO:1990573">
    <property type="term" value="P:potassium ion import across plasma membrane"/>
    <property type="evidence" value="ECO:0007669"/>
    <property type="project" value="TreeGrafter"/>
</dbReference>
<gene>
    <name evidence="6" type="ORF">SBAD_LOCUS6630</name>
</gene>
<evidence type="ECO:0000313" key="7">
    <source>
        <dbReference type="Proteomes" id="UP000270296"/>
    </source>
</evidence>
<feature type="compositionally biased region" description="Polar residues" evidence="3">
    <location>
        <begin position="68"/>
        <end position="77"/>
    </location>
</feature>
<dbReference type="Pfam" id="PF00690">
    <property type="entry name" value="Cation_ATPase_N"/>
    <property type="match status" value="1"/>
</dbReference>
<dbReference type="PANTHER" id="PTHR43294:SF21">
    <property type="entry name" value="CATION TRANSPORTING ATPASE"/>
    <property type="match status" value="1"/>
</dbReference>
<dbReference type="GO" id="GO:0036376">
    <property type="term" value="P:sodium ion export across plasma membrane"/>
    <property type="evidence" value="ECO:0007669"/>
    <property type="project" value="TreeGrafter"/>
</dbReference>
<keyword evidence="4" id="KW-0812">Transmembrane</keyword>
<dbReference type="GO" id="GO:0005886">
    <property type="term" value="C:plasma membrane"/>
    <property type="evidence" value="ECO:0007669"/>
    <property type="project" value="UniProtKB-SubCell"/>
</dbReference>
<keyword evidence="4" id="KW-1133">Transmembrane helix</keyword>
<dbReference type="AlphaFoldDB" id="A0A183ISN3"/>
<dbReference type="PRINTS" id="PR00121">
    <property type="entry name" value="NAKATPASE"/>
</dbReference>
<evidence type="ECO:0000313" key="8">
    <source>
        <dbReference type="WBParaSite" id="SBAD_0000688801-mRNA-1"/>
    </source>
</evidence>
<sequence>MDRNKEIRRRLRSGQLDDKGFENEDQRSFAESADTDNSSSEELQSADLNSSEEPNSGVPSPSEESHGDNQYSLQLLDSETRSTPEDQPDEYQLSSEELLTRDQLSADGYDNNEDSLSEELFSVDQSSESEDEEKPVEERLTVTYKIEDQMLSGKTVTVNRLRLWWTYFLRKLRPDEVQLETVGSHPKETSIEEHKISLEDLRKKLKCNFEEGLTDAEAEQRLLLHGQNILSPPPVTPEWLKFVKTLFGGFACLLWTGSILCFSAYIFQASSSGQETVEPDNLYLGIVLALVVIVTAVFQYYQEAQSYRIIESFKKLIPTLVLIGIIVFLQMGISRNLAKSAQLQWHILMF</sequence>
<proteinExistence type="predicted"/>
<feature type="compositionally biased region" description="Polar residues" evidence="3">
    <location>
        <begin position="35"/>
        <end position="59"/>
    </location>
</feature>